<evidence type="ECO:0000313" key="1">
    <source>
        <dbReference type="EMBL" id="KAF7803027.1"/>
    </source>
</evidence>
<dbReference type="EMBL" id="JAAIUW010000013">
    <property type="protein sequence ID" value="KAF7803027.1"/>
    <property type="molecule type" value="Genomic_DNA"/>
</dbReference>
<sequence>MVVDLTLGLEIGLMLRLWWIWASREMLLLGTEIPWPFVLTVWCVINEAWRHLFSEAAVVHLPNYKSDHNPLWIRMNPSNDTEAKRDRPFRFLASWVMHNDFNNVVRNSWSEGTNWSMALSDFYDKIKVWNRKTFGNIFGKKEAILTKIQNIEERLASSPNGNLKASQEKLWKEYELILDQEELLWLQKSRCQWTVNCDRNTRFYHTTTMIRRKRNKVEALMNSDGEWIYDGDTLMQMAVHYFSLLYSEDIIAHHPHWVHGHFPEVDHDSLSACSSLFSNEERDALWTRVLRAKYRAVVRNWCQVSDGIEWRVGDGKNTKLWMDAWVPNCGRLQDSVIGTIPHLELHAVVVDYTTASGGWDWARFEYLLPDDVRARIVAIRPPSNLAPPDQVAWKHSNDGRFSVKTAYRSIAGNLGPDRDALYKMIWKLRVP</sequence>
<dbReference type="Proteomes" id="UP000634136">
    <property type="component" value="Unassembled WGS sequence"/>
</dbReference>
<proteinExistence type="predicted"/>
<dbReference type="OrthoDB" id="1433418at2759"/>
<gene>
    <name evidence="1" type="ORF">G2W53_042138</name>
</gene>
<keyword evidence="2" id="KW-1185">Reference proteome</keyword>
<dbReference type="AlphaFoldDB" id="A0A834SL49"/>
<dbReference type="PANTHER" id="PTHR33710">
    <property type="entry name" value="BNAC02G09200D PROTEIN"/>
    <property type="match status" value="1"/>
</dbReference>
<organism evidence="1 2">
    <name type="scientific">Senna tora</name>
    <dbReference type="NCBI Taxonomy" id="362788"/>
    <lineage>
        <taxon>Eukaryota</taxon>
        <taxon>Viridiplantae</taxon>
        <taxon>Streptophyta</taxon>
        <taxon>Embryophyta</taxon>
        <taxon>Tracheophyta</taxon>
        <taxon>Spermatophyta</taxon>
        <taxon>Magnoliopsida</taxon>
        <taxon>eudicotyledons</taxon>
        <taxon>Gunneridae</taxon>
        <taxon>Pentapetalae</taxon>
        <taxon>rosids</taxon>
        <taxon>fabids</taxon>
        <taxon>Fabales</taxon>
        <taxon>Fabaceae</taxon>
        <taxon>Caesalpinioideae</taxon>
        <taxon>Cassia clade</taxon>
        <taxon>Senna</taxon>
    </lineage>
</organism>
<accession>A0A834SL49</accession>
<dbReference type="PANTHER" id="PTHR33710:SF71">
    <property type="entry name" value="ENDONUCLEASE_EXONUCLEASE_PHOSPHATASE DOMAIN-CONTAINING PROTEIN"/>
    <property type="match status" value="1"/>
</dbReference>
<comment type="caution">
    <text evidence="1">The sequence shown here is derived from an EMBL/GenBank/DDBJ whole genome shotgun (WGS) entry which is preliminary data.</text>
</comment>
<name>A0A834SL49_9FABA</name>
<reference evidence="1" key="1">
    <citation type="submission" date="2020-09" db="EMBL/GenBank/DDBJ databases">
        <title>Genome-Enabled Discovery of Anthraquinone Biosynthesis in Senna tora.</title>
        <authorList>
            <person name="Kang S.-H."/>
            <person name="Pandey R.P."/>
            <person name="Lee C.-M."/>
            <person name="Sim J.-S."/>
            <person name="Jeong J.-T."/>
            <person name="Choi B.-S."/>
            <person name="Jung M."/>
            <person name="Ginzburg D."/>
            <person name="Zhao K."/>
            <person name="Won S.Y."/>
            <person name="Oh T.-J."/>
            <person name="Yu Y."/>
            <person name="Kim N.-H."/>
            <person name="Lee O.R."/>
            <person name="Lee T.-H."/>
            <person name="Bashyal P."/>
            <person name="Kim T.-S."/>
            <person name="Lee W.-H."/>
            <person name="Kawkins C."/>
            <person name="Kim C.-K."/>
            <person name="Kim J.S."/>
            <person name="Ahn B.O."/>
            <person name="Rhee S.Y."/>
            <person name="Sohng J.K."/>
        </authorList>
    </citation>
    <scope>NUCLEOTIDE SEQUENCE</scope>
    <source>
        <tissue evidence="1">Leaf</tissue>
    </source>
</reference>
<evidence type="ECO:0000313" key="2">
    <source>
        <dbReference type="Proteomes" id="UP000634136"/>
    </source>
</evidence>
<protein>
    <submittedName>
        <fullName evidence="1">Transposon TX1 uncharacterized</fullName>
    </submittedName>
</protein>